<dbReference type="EMBL" id="JAFFZE010000016">
    <property type="protein sequence ID" value="MCT2586002.1"/>
    <property type="molecule type" value="Genomic_DNA"/>
</dbReference>
<name>A0ABT2JDQ8_9PSEU</name>
<dbReference type="Proteomes" id="UP001156441">
    <property type="component" value="Unassembled WGS sequence"/>
</dbReference>
<keyword evidence="2" id="KW-1185">Reference proteome</keyword>
<evidence type="ECO:0000313" key="1">
    <source>
        <dbReference type="EMBL" id="MCT2586002.1"/>
    </source>
</evidence>
<gene>
    <name evidence="1" type="ORF">JT362_23055</name>
</gene>
<protein>
    <recommendedName>
        <fullName evidence="3">PE domain-containing protein</fullName>
    </recommendedName>
</protein>
<dbReference type="RefSeq" id="WP_260193759.1">
    <property type="nucleotide sequence ID" value="NZ_JAFFZE010000016.1"/>
</dbReference>
<evidence type="ECO:0000313" key="2">
    <source>
        <dbReference type="Proteomes" id="UP001156441"/>
    </source>
</evidence>
<proteinExistence type="predicted"/>
<sequence>MHIVGDYGRGINEAFWQVDQATRAVSSGTFTVNQDNVLAAARIIEAQADVLRRLWLNTRDDLRIEPPGNDDVSTRIALAWNDRLVDDDDSYAERISAYVVGLRKLAVQLGDTAKAYGYTEDQIEAAFRGQGA</sequence>
<evidence type="ECO:0008006" key="3">
    <source>
        <dbReference type="Google" id="ProtNLM"/>
    </source>
</evidence>
<comment type="caution">
    <text evidence="1">The sequence shown here is derived from an EMBL/GenBank/DDBJ whole genome shotgun (WGS) entry which is preliminary data.</text>
</comment>
<organism evidence="1 2">
    <name type="scientific">Actinophytocola gossypii</name>
    <dbReference type="NCBI Taxonomy" id="2812003"/>
    <lineage>
        <taxon>Bacteria</taxon>
        <taxon>Bacillati</taxon>
        <taxon>Actinomycetota</taxon>
        <taxon>Actinomycetes</taxon>
        <taxon>Pseudonocardiales</taxon>
        <taxon>Pseudonocardiaceae</taxon>
    </lineage>
</organism>
<reference evidence="1 2" key="1">
    <citation type="submission" date="2021-02" db="EMBL/GenBank/DDBJ databases">
        <title>Actinophytocola xerophila sp. nov., isolated from soil of cotton cropping field.</title>
        <authorList>
            <person name="Huang R."/>
            <person name="Chen X."/>
            <person name="Ge X."/>
            <person name="Liu W."/>
        </authorList>
    </citation>
    <scope>NUCLEOTIDE SEQUENCE [LARGE SCALE GENOMIC DNA]</scope>
    <source>
        <strain evidence="1 2">S1-96</strain>
    </source>
</reference>
<accession>A0ABT2JDQ8</accession>